<keyword evidence="2" id="KW-1133">Transmembrane helix</keyword>
<evidence type="ECO:0000259" key="3">
    <source>
        <dbReference type="Pfam" id="PF02719"/>
    </source>
</evidence>
<dbReference type="SUPFAM" id="SSF51735">
    <property type="entry name" value="NAD(P)-binding Rossmann-fold domains"/>
    <property type="match status" value="1"/>
</dbReference>
<dbReference type="EMBL" id="AECU01000114">
    <property type="protein sequence ID" value="EFQ07166.1"/>
    <property type="molecule type" value="Genomic_DNA"/>
</dbReference>
<dbReference type="InterPro" id="IPR036291">
    <property type="entry name" value="NAD(P)-bd_dom_sf"/>
</dbReference>
<feature type="domain" description="Polysaccharide biosynthesis protein CapD-like" evidence="3">
    <location>
        <begin position="320"/>
        <end position="605"/>
    </location>
</feature>
<feature type="transmembrane region" description="Helical" evidence="2">
    <location>
        <begin position="37"/>
        <end position="59"/>
    </location>
</feature>
<reference evidence="4 5" key="1">
    <citation type="submission" date="2010-08" db="EMBL/GenBank/DDBJ databases">
        <authorList>
            <person name="Weinstock G."/>
            <person name="Sodergren E."/>
            <person name="Clifton S."/>
            <person name="Fulton L."/>
            <person name="Fulton B."/>
            <person name="Courtney L."/>
            <person name="Fronick C."/>
            <person name="Harrison M."/>
            <person name="Strong C."/>
            <person name="Farmer C."/>
            <person name="Delahaunty K."/>
            <person name="Markovic C."/>
            <person name="Hall O."/>
            <person name="Minx P."/>
            <person name="Tomlinson C."/>
            <person name="Mitreva M."/>
            <person name="Hou S."/>
            <person name="Chen J."/>
            <person name="Wollam A."/>
            <person name="Pepin K.H."/>
            <person name="Johnson M."/>
            <person name="Bhonagiri V."/>
            <person name="Zhang X."/>
            <person name="Suruliraj S."/>
            <person name="Warren W."/>
            <person name="Chinwalla A."/>
            <person name="Mardis E.R."/>
            <person name="Wilson R.K."/>
        </authorList>
    </citation>
    <scope>NUCLEOTIDE SEQUENCE [LARGE SCALE GENOMIC DNA]</scope>
    <source>
        <strain evidence="4 5">KLE1255</strain>
    </source>
</reference>
<sequence length="653" mass="72103">MKPEAFPAKTAAFVPYVKEDFFVKDKKNTPQVLARRALLVLLDAAIVAFSFYFALLLRADGAVEAAWWPHNRELLYENLPWIVAVYIASFLFSGLYSVLWKYAGERDLMRLAGTVAVPTVVVYCVNRLCIHGVLFNSANCMAAVLIFLLVGGSRLAWRLFLNHPLGEKLRGAASKDPNRPVMIVGAGEAGAWAINVCKSNKEYGHAVVAVDDDPTKLNQTIHGVPVKGTLEDIPDLCKRYGIHSIIIAIPTLKGSKLNHVIDLCVSTHCAVQLLSDPQLVGSGTPQQGAFRELNPADFLSRDEVTLDTDQISGYLTGKTVLVTGGGGSIGSELCRQVMRFKPGKLLIFDIYENCAYELLMELQQKYGRDIPVTVLIGSIRDKKRLDEVFETYHPTVVFHAAAHKHVPLMEVSPAEAVKNNVLGTKNLLVSASEHDVERFVQLSTDKAVNPTSVMGCTKRICEMLIQTFAGNTDMKCVAVRFGNVLGSHGSVIPLFEAQIKKGGPVTLTDPNIERYFMTIPEAAQLVLQAGALAESGNIYVLDMGEPVKIMDLAKQLIRFYGYEPGVNMEIKIVGLRPGEKLYEELMMDEEQDKMRRTQHNKIFVASPRSIDLAEFYGQLQELAAAAEHNDEGVVQQLAKMIPTFTPTRQNLKL</sequence>
<proteinExistence type="inferred from homology"/>
<dbReference type="InterPro" id="IPR003869">
    <property type="entry name" value="Polysac_CapD-like"/>
</dbReference>
<evidence type="ECO:0000256" key="1">
    <source>
        <dbReference type="ARBA" id="ARBA00007430"/>
    </source>
</evidence>
<dbReference type="Pfam" id="PF02719">
    <property type="entry name" value="Polysacc_synt_2"/>
    <property type="match status" value="1"/>
</dbReference>
<dbReference type="HOGENOM" id="CLU_013560_5_2_9"/>
<dbReference type="PANTHER" id="PTHR43318:SF1">
    <property type="entry name" value="POLYSACCHARIDE BIOSYNTHESIS PROTEIN EPSC-RELATED"/>
    <property type="match status" value="1"/>
</dbReference>
<dbReference type="SUPFAM" id="SSF53335">
    <property type="entry name" value="S-adenosyl-L-methionine-dependent methyltransferases"/>
    <property type="match status" value="1"/>
</dbReference>
<evidence type="ECO:0000313" key="5">
    <source>
        <dbReference type="Proteomes" id="UP000006028"/>
    </source>
</evidence>
<dbReference type="PANTHER" id="PTHR43318">
    <property type="entry name" value="UDP-N-ACETYLGLUCOSAMINE 4,6-DEHYDRATASE"/>
    <property type="match status" value="1"/>
</dbReference>
<keyword evidence="2" id="KW-0812">Transmembrane</keyword>
<evidence type="ECO:0000256" key="2">
    <source>
        <dbReference type="SAM" id="Phobius"/>
    </source>
</evidence>
<dbReference type="Proteomes" id="UP000006028">
    <property type="component" value="Unassembled WGS sequence"/>
</dbReference>
<dbReference type="InterPro" id="IPR029063">
    <property type="entry name" value="SAM-dependent_MTases_sf"/>
</dbReference>
<protein>
    <submittedName>
        <fullName evidence="4">Polysaccharide biosynthesis protein</fullName>
    </submittedName>
</protein>
<feature type="transmembrane region" description="Helical" evidence="2">
    <location>
        <begin position="79"/>
        <end position="99"/>
    </location>
</feature>
<dbReference type="AlphaFoldDB" id="E2ZI49"/>
<dbReference type="Gene3D" id="3.40.50.720">
    <property type="entry name" value="NAD(P)-binding Rossmann-like Domain"/>
    <property type="match status" value="2"/>
</dbReference>
<name>E2ZI49_9FIRM</name>
<keyword evidence="2" id="KW-0472">Membrane</keyword>
<accession>E2ZI49</accession>
<dbReference type="CDD" id="cd05237">
    <property type="entry name" value="UDP_invert_4-6DH_SDR_e"/>
    <property type="match status" value="1"/>
</dbReference>
<dbReference type="BioCyc" id="FCF748224-HMP:GTSS-22-MONOMER"/>
<comment type="similarity">
    <text evidence="1">Belongs to the polysaccharide synthase family.</text>
</comment>
<dbReference type="Pfam" id="PF13727">
    <property type="entry name" value="CoA_binding_3"/>
    <property type="match status" value="1"/>
</dbReference>
<comment type="caution">
    <text evidence="4">The sequence shown here is derived from an EMBL/GenBank/DDBJ whole genome shotgun (WGS) entry which is preliminary data.</text>
</comment>
<evidence type="ECO:0000313" key="4">
    <source>
        <dbReference type="EMBL" id="EFQ07166.1"/>
    </source>
</evidence>
<dbReference type="eggNOG" id="COG1086">
    <property type="taxonomic scope" value="Bacteria"/>
</dbReference>
<dbReference type="STRING" id="748224.HMPREF9436_01339"/>
<gene>
    <name evidence="4" type="ORF">HMPREF9436_01339</name>
</gene>
<organism evidence="4 5">
    <name type="scientific">Faecalibacterium cf. prausnitzii KLE1255</name>
    <dbReference type="NCBI Taxonomy" id="748224"/>
    <lineage>
        <taxon>Bacteria</taxon>
        <taxon>Bacillati</taxon>
        <taxon>Bacillota</taxon>
        <taxon>Clostridia</taxon>
        <taxon>Eubacteriales</taxon>
        <taxon>Oscillospiraceae</taxon>
        <taxon>Faecalibacterium</taxon>
    </lineage>
</organism>
<dbReference type="InterPro" id="IPR051203">
    <property type="entry name" value="Polysaccharide_Synthase-Rel"/>
</dbReference>